<gene>
    <name evidence="1" type="primary">jg3871</name>
    <name evidence="1" type="ORF">PAEG_LOCUS20567</name>
</gene>
<proteinExistence type="predicted"/>
<protein>
    <submittedName>
        <fullName evidence="1">Jg3871 protein</fullName>
    </submittedName>
</protein>
<name>A0A8S4S5H2_9NEOP</name>
<keyword evidence="2" id="KW-1185">Reference proteome</keyword>
<organism evidence="1 2">
    <name type="scientific">Pararge aegeria aegeria</name>
    <dbReference type="NCBI Taxonomy" id="348720"/>
    <lineage>
        <taxon>Eukaryota</taxon>
        <taxon>Metazoa</taxon>
        <taxon>Ecdysozoa</taxon>
        <taxon>Arthropoda</taxon>
        <taxon>Hexapoda</taxon>
        <taxon>Insecta</taxon>
        <taxon>Pterygota</taxon>
        <taxon>Neoptera</taxon>
        <taxon>Endopterygota</taxon>
        <taxon>Lepidoptera</taxon>
        <taxon>Glossata</taxon>
        <taxon>Ditrysia</taxon>
        <taxon>Papilionoidea</taxon>
        <taxon>Nymphalidae</taxon>
        <taxon>Satyrinae</taxon>
        <taxon>Satyrini</taxon>
        <taxon>Parargina</taxon>
        <taxon>Pararge</taxon>
    </lineage>
</organism>
<dbReference type="Proteomes" id="UP000838756">
    <property type="component" value="Unassembled WGS sequence"/>
</dbReference>
<reference evidence="1" key="1">
    <citation type="submission" date="2022-03" db="EMBL/GenBank/DDBJ databases">
        <authorList>
            <person name="Lindestad O."/>
        </authorList>
    </citation>
    <scope>NUCLEOTIDE SEQUENCE</scope>
</reference>
<evidence type="ECO:0000313" key="2">
    <source>
        <dbReference type="Proteomes" id="UP000838756"/>
    </source>
</evidence>
<comment type="caution">
    <text evidence="1">The sequence shown here is derived from an EMBL/GenBank/DDBJ whole genome shotgun (WGS) entry which is preliminary data.</text>
</comment>
<sequence>MSSAICYIAANVSMLGVLAWYGRRLWPWLPTKTSPKRTVVVAELFVTELVRESTTALLISAVKLQCCSDMKLKTYASG</sequence>
<dbReference type="EMBL" id="CAKXAJ010025837">
    <property type="protein sequence ID" value="CAH2244643.1"/>
    <property type="molecule type" value="Genomic_DNA"/>
</dbReference>
<evidence type="ECO:0000313" key="1">
    <source>
        <dbReference type="EMBL" id="CAH2244643.1"/>
    </source>
</evidence>
<dbReference type="AlphaFoldDB" id="A0A8S4S5H2"/>
<accession>A0A8S4S5H2</accession>